<gene>
    <name evidence="1" type="ORF">E3O23_11340</name>
</gene>
<dbReference type="EMBL" id="SOEZ01000055">
    <property type="protein sequence ID" value="TFB49664.1"/>
    <property type="molecule type" value="Genomic_DNA"/>
</dbReference>
<protein>
    <recommendedName>
        <fullName evidence="3">RES domain-containing protein</fullName>
    </recommendedName>
</protein>
<reference evidence="1 2" key="1">
    <citation type="submission" date="2019-03" db="EMBL/GenBank/DDBJ databases">
        <title>Genomics of glacier-inhabiting Cryobacterium strains.</title>
        <authorList>
            <person name="Liu Q."/>
            <person name="Xin Y.-H."/>
        </authorList>
    </citation>
    <scope>NUCLEOTIDE SEQUENCE [LARGE SCALE GENOMIC DNA]</scope>
    <source>
        <strain evidence="1 2">Sr47</strain>
    </source>
</reference>
<evidence type="ECO:0008006" key="3">
    <source>
        <dbReference type="Google" id="ProtNLM"/>
    </source>
</evidence>
<dbReference type="RefSeq" id="WP_134491100.1">
    <property type="nucleotide sequence ID" value="NZ_SOEZ01000055.1"/>
</dbReference>
<organism evidence="1 2">
    <name type="scientific">Cryobacterium tagatosivorans</name>
    <dbReference type="NCBI Taxonomy" id="1259199"/>
    <lineage>
        <taxon>Bacteria</taxon>
        <taxon>Bacillati</taxon>
        <taxon>Actinomycetota</taxon>
        <taxon>Actinomycetes</taxon>
        <taxon>Micrococcales</taxon>
        <taxon>Microbacteriaceae</taxon>
        <taxon>Cryobacterium</taxon>
    </lineage>
</organism>
<proteinExistence type="predicted"/>
<keyword evidence="2" id="KW-1185">Reference proteome</keyword>
<accession>A0A4R8UER5</accession>
<sequence>MDDPMPGNYRIARTSFGPLAPVPRELEPDGSLDPAGWSRFDTVGRTLYSTDDRLTSFMELLAPYRTEINGARRALQKDADAMGVPLDEYWAMVVADWDEAGTMRARWLPKVWRDGRVIYRLNYPSGWWVDITSTRTLAALSAHLDSELTDLGVTGGLTVAHVTSDDRAITTLIAGWLRDTVTLFDGTQPLGVRFTSKHGHPTGGTGTCWAYWMPATDAGLDEPINITDDIAVAERDADLKTAQEFCKIQTR</sequence>
<dbReference type="Proteomes" id="UP000297866">
    <property type="component" value="Unassembled WGS sequence"/>
</dbReference>
<evidence type="ECO:0000313" key="2">
    <source>
        <dbReference type="Proteomes" id="UP000297866"/>
    </source>
</evidence>
<name>A0A4R8UER5_9MICO</name>
<dbReference type="AlphaFoldDB" id="A0A4R8UER5"/>
<evidence type="ECO:0000313" key="1">
    <source>
        <dbReference type="EMBL" id="TFB49664.1"/>
    </source>
</evidence>
<dbReference type="OrthoDB" id="4918428at2"/>
<comment type="caution">
    <text evidence="1">The sequence shown here is derived from an EMBL/GenBank/DDBJ whole genome shotgun (WGS) entry which is preliminary data.</text>
</comment>